<protein>
    <submittedName>
        <fullName evidence="2">Asp23/Gls24 family envelope stress response protein</fullName>
    </submittedName>
</protein>
<dbReference type="PANTHER" id="PTHR34297">
    <property type="entry name" value="HYPOTHETICAL CYTOSOLIC PROTEIN-RELATED"/>
    <property type="match status" value="1"/>
</dbReference>
<dbReference type="RefSeq" id="WP_226385567.1">
    <property type="nucleotide sequence ID" value="NZ_JADCKA010000011.1"/>
</dbReference>
<dbReference type="Proteomes" id="UP001516588">
    <property type="component" value="Unassembled WGS sequence"/>
</dbReference>
<dbReference type="InterPro" id="IPR005531">
    <property type="entry name" value="Asp23"/>
</dbReference>
<dbReference type="EMBL" id="JADCKA010000011">
    <property type="protein sequence ID" value="MBE5035919.1"/>
    <property type="molecule type" value="Genomic_DNA"/>
</dbReference>
<proteinExistence type="inferred from homology"/>
<reference evidence="2 3" key="1">
    <citation type="submission" date="2020-10" db="EMBL/GenBank/DDBJ databases">
        <title>ChiBAC.</title>
        <authorList>
            <person name="Zenner C."/>
            <person name="Hitch T.C.A."/>
            <person name="Clavel T."/>
        </authorList>
    </citation>
    <scope>NUCLEOTIDE SEQUENCE [LARGE SCALE GENOMIC DNA]</scope>
    <source>
        <strain evidence="2 3">DSM 108706</strain>
    </source>
</reference>
<sequence length="136" mass="15164">MSSIYKESNDYGTIRVLDSVISDIIIEEIKKYNGKIDITNSRGRSVPKLYKSVGGSSAANIQIDTDDDGRLDIKLHIVLKFGMSIKKTTDEIAESIRKQIKTATGSNPARITLIITGVVSKKFARRNIEVEKIYED</sequence>
<comment type="caution">
    <text evidence="2">The sequence shown here is derived from an EMBL/GenBank/DDBJ whole genome shotgun (WGS) entry which is preliminary data.</text>
</comment>
<evidence type="ECO:0000313" key="3">
    <source>
        <dbReference type="Proteomes" id="UP001516588"/>
    </source>
</evidence>
<evidence type="ECO:0000256" key="1">
    <source>
        <dbReference type="ARBA" id="ARBA00005721"/>
    </source>
</evidence>
<evidence type="ECO:0000313" key="2">
    <source>
        <dbReference type="EMBL" id="MBE5035919.1"/>
    </source>
</evidence>
<name>A0ABR9QYH5_9FIRM</name>
<accession>A0ABR9QYH5</accession>
<gene>
    <name evidence="2" type="ORF">INF20_06495</name>
</gene>
<dbReference type="PANTHER" id="PTHR34297:SF2">
    <property type="entry name" value="ASP23_GLS24 FAMILY ENVELOPE STRESS RESPONSE PROTEIN"/>
    <property type="match status" value="1"/>
</dbReference>
<organism evidence="2 3">
    <name type="scientific">Gallibacter intestinalis</name>
    <dbReference type="NCBI Taxonomy" id="2779356"/>
    <lineage>
        <taxon>Bacteria</taxon>
        <taxon>Bacillati</taxon>
        <taxon>Bacillota</taxon>
        <taxon>Clostridia</taxon>
        <taxon>Eubacteriales</taxon>
        <taxon>Eubacteriaceae</taxon>
        <taxon>Gallibacter</taxon>
    </lineage>
</organism>
<comment type="similarity">
    <text evidence="1">Belongs to the asp23 family.</text>
</comment>
<dbReference type="Pfam" id="PF03780">
    <property type="entry name" value="Asp23"/>
    <property type="match status" value="1"/>
</dbReference>
<keyword evidence="3" id="KW-1185">Reference proteome</keyword>